<proteinExistence type="predicted"/>
<dbReference type="Gene3D" id="1.10.10.10">
    <property type="entry name" value="Winged helix-like DNA-binding domain superfamily/Winged helix DNA-binding domain"/>
    <property type="match status" value="1"/>
</dbReference>
<feature type="compositionally biased region" description="Low complexity" evidence="1">
    <location>
        <begin position="238"/>
        <end position="253"/>
    </location>
</feature>
<feature type="region of interest" description="Disordered" evidence="1">
    <location>
        <begin position="211"/>
        <end position="253"/>
    </location>
</feature>
<protein>
    <submittedName>
        <fullName evidence="2">Uncharacterized protein</fullName>
    </submittedName>
</protein>
<dbReference type="InterPro" id="IPR036388">
    <property type="entry name" value="WH-like_DNA-bd_sf"/>
</dbReference>
<dbReference type="Proteomes" id="UP001165044">
    <property type="component" value="Unassembled WGS sequence"/>
</dbReference>
<sequence length="318" mass="35615">MLNSDLRTWFRRSFFEHHLKRYTKSRRKAPIYWQLGTPSGSYSVWLYYPRLTRDSLFRLLNDVVKPKVAYEEQRLAGMREQNARRTELEPQEALVEELQAFRDEVARVTPLFDPNLDDGVLINAAPLHRLFVHAGWRRDTQAAWAQLVRGDFEWSNMALHLWPERVIPLCAEQRHLALAHDLEGPLKTRSVDDLVAAHTRPAVKESLQTLLNASPQAGGRSAGRLARAPRAPRPAPEPLTAAEPTPRAPRAGAEVPEATLAAIREVLARFPGGAAKSDVLSATGIPDGTWNAAISQLLATGDVESQGEKRGTRYFLKA</sequence>
<dbReference type="EMBL" id="BSDC01000001">
    <property type="protein sequence ID" value="GLH65983.1"/>
    <property type="molecule type" value="Genomic_DNA"/>
</dbReference>
<reference evidence="2" key="1">
    <citation type="journal article" date="2023" name="Antonie Van Leeuwenhoek">
        <title>Mesoterricola silvestris gen. nov., sp. nov., Mesoterricola sediminis sp. nov., Geothrix oryzae sp. nov., Geothrix edaphica sp. nov., Geothrix rubra sp. nov., and Geothrix limicola sp. nov., six novel members of Acidobacteriota isolated from soils.</title>
        <authorList>
            <person name="Itoh H."/>
            <person name="Sugisawa Y."/>
            <person name="Mise K."/>
            <person name="Xu Z."/>
            <person name="Kuniyasu M."/>
            <person name="Ushijima N."/>
            <person name="Kawano K."/>
            <person name="Kobayashi E."/>
            <person name="Shiratori Y."/>
            <person name="Masuda Y."/>
            <person name="Senoo K."/>
        </authorList>
    </citation>
    <scope>NUCLEOTIDE SEQUENCE</scope>
    <source>
        <strain evidence="2">Red802</strain>
    </source>
</reference>
<feature type="compositionally biased region" description="Low complexity" evidence="1">
    <location>
        <begin position="217"/>
        <end position="229"/>
    </location>
</feature>
<evidence type="ECO:0000313" key="3">
    <source>
        <dbReference type="Proteomes" id="UP001165044"/>
    </source>
</evidence>
<gene>
    <name evidence="2" type="ORF">GETHED_03470</name>
</gene>
<organism evidence="2 3">
    <name type="scientific">Geothrix edaphica</name>
    <dbReference type="NCBI Taxonomy" id="2927976"/>
    <lineage>
        <taxon>Bacteria</taxon>
        <taxon>Pseudomonadati</taxon>
        <taxon>Acidobacteriota</taxon>
        <taxon>Holophagae</taxon>
        <taxon>Holophagales</taxon>
        <taxon>Holophagaceae</taxon>
        <taxon>Geothrix</taxon>
    </lineage>
</organism>
<evidence type="ECO:0000256" key="1">
    <source>
        <dbReference type="SAM" id="MobiDB-lite"/>
    </source>
</evidence>
<keyword evidence="3" id="KW-1185">Reference proteome</keyword>
<comment type="caution">
    <text evidence="2">The sequence shown here is derived from an EMBL/GenBank/DDBJ whole genome shotgun (WGS) entry which is preliminary data.</text>
</comment>
<name>A0ABQ5PUL3_9BACT</name>
<evidence type="ECO:0000313" key="2">
    <source>
        <dbReference type="EMBL" id="GLH65983.1"/>
    </source>
</evidence>
<accession>A0ABQ5PUL3</accession>